<dbReference type="Pfam" id="PF07635">
    <property type="entry name" value="PSCyt1"/>
    <property type="match status" value="2"/>
</dbReference>
<feature type="chain" id="PRO_5026694692" description="Cytochrome c domain-containing protein" evidence="5">
    <location>
        <begin position="23"/>
        <end position="923"/>
    </location>
</feature>
<keyword evidence="8" id="KW-1185">Reference proteome</keyword>
<evidence type="ECO:0000259" key="6">
    <source>
        <dbReference type="PROSITE" id="PS51007"/>
    </source>
</evidence>
<dbReference type="PROSITE" id="PS51007">
    <property type="entry name" value="CYTC"/>
    <property type="match status" value="2"/>
</dbReference>
<dbReference type="InterPro" id="IPR011429">
    <property type="entry name" value="Cyt_c_Planctomycete-type"/>
</dbReference>
<evidence type="ECO:0000256" key="2">
    <source>
        <dbReference type="ARBA" id="ARBA00023004"/>
    </source>
</evidence>
<evidence type="ECO:0000256" key="4">
    <source>
        <dbReference type="SAM" id="MobiDB-lite"/>
    </source>
</evidence>
<evidence type="ECO:0000256" key="1">
    <source>
        <dbReference type="ARBA" id="ARBA00022723"/>
    </source>
</evidence>
<reference evidence="8" key="1">
    <citation type="submission" date="2020-05" db="EMBL/GenBank/DDBJ databases">
        <title>Frigoriglobus tundricola gen. nov., sp. nov., a psychrotolerant cellulolytic planctomycete of the family Gemmataceae with two divergent copies of 16S rRNA gene.</title>
        <authorList>
            <person name="Kulichevskaya I.S."/>
            <person name="Ivanova A.A."/>
            <person name="Naumoff D.G."/>
            <person name="Beletsky A.V."/>
            <person name="Rijpstra W.I.C."/>
            <person name="Sinninghe Damste J.S."/>
            <person name="Mardanov A.V."/>
            <person name="Ravin N.V."/>
            <person name="Dedysh S.N."/>
        </authorList>
    </citation>
    <scope>NUCLEOTIDE SEQUENCE [LARGE SCALE GENOMIC DNA]</scope>
    <source>
        <strain evidence="8">PL17</strain>
    </source>
</reference>
<evidence type="ECO:0000313" key="8">
    <source>
        <dbReference type="Proteomes" id="UP000503447"/>
    </source>
</evidence>
<feature type="domain" description="Cytochrome c" evidence="6">
    <location>
        <begin position="116"/>
        <end position="220"/>
    </location>
</feature>
<dbReference type="InterPro" id="IPR009056">
    <property type="entry name" value="Cyt_c-like_dom"/>
</dbReference>
<keyword evidence="3" id="KW-0349">Heme</keyword>
<dbReference type="RefSeq" id="WP_171473091.1">
    <property type="nucleotide sequence ID" value="NZ_CP053452.2"/>
</dbReference>
<organism evidence="7 8">
    <name type="scientific">Frigoriglobus tundricola</name>
    <dbReference type="NCBI Taxonomy" id="2774151"/>
    <lineage>
        <taxon>Bacteria</taxon>
        <taxon>Pseudomonadati</taxon>
        <taxon>Planctomycetota</taxon>
        <taxon>Planctomycetia</taxon>
        <taxon>Gemmatales</taxon>
        <taxon>Gemmataceae</taxon>
        <taxon>Frigoriglobus</taxon>
    </lineage>
</organism>
<dbReference type="InterPro" id="IPR011444">
    <property type="entry name" value="DUF1549"/>
</dbReference>
<dbReference type="Pfam" id="PF07583">
    <property type="entry name" value="PSCyt2"/>
    <property type="match status" value="1"/>
</dbReference>
<gene>
    <name evidence="7" type="ORF">FTUN_5358</name>
</gene>
<dbReference type="AlphaFoldDB" id="A0A6M5YUQ7"/>
<feature type="domain" description="Cytochrome c" evidence="6">
    <location>
        <begin position="21"/>
        <end position="116"/>
    </location>
</feature>
<keyword evidence="2 3" id="KW-0408">Iron</keyword>
<dbReference type="GO" id="GO:0009055">
    <property type="term" value="F:electron transfer activity"/>
    <property type="evidence" value="ECO:0007669"/>
    <property type="project" value="InterPro"/>
</dbReference>
<protein>
    <recommendedName>
        <fullName evidence="6">Cytochrome c domain-containing protein</fullName>
    </recommendedName>
</protein>
<sequence>MRCTWLPVCLLALHFGTPAARAAEGPAPTFPKDVSPILEAKCVRCHGAKVKKADLDLSTPAGVIKGGESGPAVVPGRPDKSPLYERVHKAEMPPAKKDQLAAAEVETLRRWIAAGARFPDGSAEVAVTQHDVIPIMLRHCTACHGRHRKEATLDLRTPAAMLRGGRSGPAIVPGRPAESLVVARITAGQMPPAKKLVEACVKPVEKAELDTLTKWIAAGALVTDVRPDVATTTPDPLVTDKDRDFWAFRPPQPVSVPAVKAAGRVRTPIDAFVLAKLEAAGLTFAPDADRAALMRRASIDLTGLPPEPAEVRAFLEDRQPDAYEKLIDRLLASPRYGERWGRYWLDLAGYADSEGKREQDLPRPHAWRYRDYVIKSFNADKPYDRFLMEQLAGDELADYASAKEITPEIYDNLVATGFLRMAPDATWANITGFIPDRIEVLADEIDVLGSAVLGLTVKCARCHTHKFDPIPHRDYYRLVAVFKGALDEYDWLKPDIRPGLGPESIDVAPPRLLPFVPAADRKAWEAKRAANGKLPEPKIQAVWDRGEPSPTYIYRRGDYLMPGALVGPGVPSVLTDGKTPFEVKPPWPGAKSTGRRLAFAKWVTQPSHPLTARVMANRIWKHHFGTGIVSTPANFGRTGAPPTHPELLDWLAREFVAPTPTLSGGRQPPVPDNSLLPDKTREDQKTQGANAPRSGWSLKSLHRLIMTSTVYRQSSAIVPEAKKLDPANVLYSRAPLARLDAEALYDSLLLVAGKLDETRGGPADAVQARKDGLVTPGGTARGWRRLVYVQQTRKQPATHAETFDFPQMNPNCTERRDSTVAPQALYLMNNGMVDQLAAEFAKRVRREAGDDRTKQIEAVYLIAMSRFPTDEEKQLGRDALRDLAAAWDKPLASGKPTRDAVELKALTNYCHAVLNSASFLYVD</sequence>
<evidence type="ECO:0000256" key="5">
    <source>
        <dbReference type="SAM" id="SignalP"/>
    </source>
</evidence>
<dbReference type="Pfam" id="PF07587">
    <property type="entry name" value="PSD1"/>
    <property type="match status" value="2"/>
</dbReference>
<dbReference type="PANTHER" id="PTHR35889">
    <property type="entry name" value="CYCLOINULO-OLIGOSACCHARIDE FRUCTANOTRANSFERASE-RELATED"/>
    <property type="match status" value="1"/>
</dbReference>
<keyword evidence="5" id="KW-0732">Signal</keyword>
<dbReference type="GO" id="GO:0020037">
    <property type="term" value="F:heme binding"/>
    <property type="evidence" value="ECO:0007669"/>
    <property type="project" value="InterPro"/>
</dbReference>
<dbReference type="PANTHER" id="PTHR35889:SF3">
    <property type="entry name" value="F-BOX DOMAIN-CONTAINING PROTEIN"/>
    <property type="match status" value="1"/>
</dbReference>
<dbReference type="GO" id="GO:0046872">
    <property type="term" value="F:metal ion binding"/>
    <property type="evidence" value="ECO:0007669"/>
    <property type="project" value="UniProtKB-KW"/>
</dbReference>
<evidence type="ECO:0000313" key="7">
    <source>
        <dbReference type="EMBL" id="QJW97778.1"/>
    </source>
</evidence>
<dbReference type="InterPro" id="IPR022655">
    <property type="entry name" value="DUF1553"/>
</dbReference>
<keyword evidence="1 3" id="KW-0479">Metal-binding</keyword>
<name>A0A6M5YUQ7_9BACT</name>
<feature type="signal peptide" evidence="5">
    <location>
        <begin position="1"/>
        <end position="22"/>
    </location>
</feature>
<feature type="region of interest" description="Disordered" evidence="4">
    <location>
        <begin position="659"/>
        <end position="693"/>
    </location>
</feature>
<proteinExistence type="predicted"/>
<dbReference type="EMBL" id="CP053452">
    <property type="protein sequence ID" value="QJW97778.1"/>
    <property type="molecule type" value="Genomic_DNA"/>
</dbReference>
<dbReference type="KEGG" id="ftj:FTUN_5358"/>
<accession>A0A6M5YUQ7</accession>
<evidence type="ECO:0000256" key="3">
    <source>
        <dbReference type="PROSITE-ProRule" id="PRU00433"/>
    </source>
</evidence>
<dbReference type="Proteomes" id="UP000503447">
    <property type="component" value="Chromosome"/>
</dbReference>